<evidence type="ECO:0000256" key="1">
    <source>
        <dbReference type="ARBA" id="ARBA00022690"/>
    </source>
</evidence>
<protein>
    <submittedName>
        <fullName evidence="5">Secreted protein</fullName>
    </submittedName>
</protein>
<dbReference type="STRING" id="452.Lspi_0530"/>
<dbReference type="PATRIC" id="fig|452.5.peg.585"/>
<proteinExistence type="predicted"/>
<dbReference type="PANTHER" id="PTHR36530:SF1">
    <property type="entry name" value="AMOEBIASIN-1"/>
    <property type="match status" value="1"/>
</dbReference>
<reference evidence="5 6" key="1">
    <citation type="submission" date="2015-11" db="EMBL/GenBank/DDBJ databases">
        <title>Genomic analysis of 38 Legionella species identifies large and diverse effector repertoires.</title>
        <authorList>
            <person name="Burstein D."/>
            <person name="Amaro F."/>
            <person name="Zusman T."/>
            <person name="Lifshitz Z."/>
            <person name="Cohen O."/>
            <person name="Gilbert J.A."/>
            <person name="Pupko T."/>
            <person name="Shuman H.A."/>
            <person name="Segal G."/>
        </authorList>
    </citation>
    <scope>NUCLEOTIDE SEQUENCE [LARGE SCALE GENOMIC DNA]</scope>
    <source>
        <strain evidence="5 6">Mt.St.Helens-9</strain>
    </source>
</reference>
<evidence type="ECO:0000256" key="2">
    <source>
        <dbReference type="ARBA" id="ARBA00022704"/>
    </source>
</evidence>
<dbReference type="InterPro" id="IPR052781">
    <property type="entry name" value="Cys_protease_inhibitor_I42"/>
</dbReference>
<dbReference type="Pfam" id="PF09394">
    <property type="entry name" value="Inhibitor_I42"/>
    <property type="match status" value="1"/>
</dbReference>
<gene>
    <name evidence="5" type="ORF">Lspi_0530</name>
</gene>
<keyword evidence="1" id="KW-0646">Protease inhibitor</keyword>
<dbReference type="SUPFAM" id="SSF141066">
    <property type="entry name" value="ICP-like"/>
    <property type="match status" value="1"/>
</dbReference>
<evidence type="ECO:0000259" key="4">
    <source>
        <dbReference type="Pfam" id="PF09394"/>
    </source>
</evidence>
<keyword evidence="6" id="KW-1185">Reference proteome</keyword>
<dbReference type="RefSeq" id="WP_058482480.1">
    <property type="nucleotide sequence ID" value="NZ_CAAAII010000013.1"/>
</dbReference>
<keyword evidence="3" id="KW-0732">Signal</keyword>
<name>A0A0W0Z8L0_LEGSP</name>
<dbReference type="Proteomes" id="UP000054877">
    <property type="component" value="Unassembled WGS sequence"/>
</dbReference>
<dbReference type="InterPro" id="IPR036331">
    <property type="entry name" value="Chagasin-like_sf"/>
</dbReference>
<accession>A0A0W0Z8L0</accession>
<sequence>MKILLASFILLMSTVLFAENTMTADVHPGQEKLTITLPSNPTTGYSWTVKKYDKSLFKLLSSRYLAPKTQLIGAGGNMLFVFKVIKATPQPETSVMEFLYARPWEPDKGTLKTVTIRFQKDTR</sequence>
<feature type="domain" description="Proteinase inhibitor I42 chagasin" evidence="4">
    <location>
        <begin position="30"/>
        <end position="116"/>
    </location>
</feature>
<dbReference type="InterPro" id="IPR018990">
    <property type="entry name" value="Prot_inh_I42_chagasin"/>
</dbReference>
<dbReference type="GO" id="GO:0004869">
    <property type="term" value="F:cysteine-type endopeptidase inhibitor activity"/>
    <property type="evidence" value="ECO:0007669"/>
    <property type="project" value="UniProtKB-KW"/>
</dbReference>
<feature type="signal peptide" evidence="3">
    <location>
        <begin position="1"/>
        <end position="18"/>
    </location>
</feature>
<organism evidence="5 6">
    <name type="scientific">Legionella spiritensis</name>
    <dbReference type="NCBI Taxonomy" id="452"/>
    <lineage>
        <taxon>Bacteria</taxon>
        <taxon>Pseudomonadati</taxon>
        <taxon>Pseudomonadota</taxon>
        <taxon>Gammaproteobacteria</taxon>
        <taxon>Legionellales</taxon>
        <taxon>Legionellaceae</taxon>
        <taxon>Legionella</taxon>
    </lineage>
</organism>
<evidence type="ECO:0000313" key="5">
    <source>
        <dbReference type="EMBL" id="KTD65456.1"/>
    </source>
</evidence>
<evidence type="ECO:0000313" key="6">
    <source>
        <dbReference type="Proteomes" id="UP000054877"/>
    </source>
</evidence>
<comment type="caution">
    <text evidence="5">The sequence shown here is derived from an EMBL/GenBank/DDBJ whole genome shotgun (WGS) entry which is preliminary data.</text>
</comment>
<dbReference type="AlphaFoldDB" id="A0A0W0Z8L0"/>
<evidence type="ECO:0000256" key="3">
    <source>
        <dbReference type="SAM" id="SignalP"/>
    </source>
</evidence>
<feature type="chain" id="PRO_5006918373" evidence="3">
    <location>
        <begin position="19"/>
        <end position="123"/>
    </location>
</feature>
<dbReference type="EMBL" id="LNYX01000006">
    <property type="protein sequence ID" value="KTD65456.1"/>
    <property type="molecule type" value="Genomic_DNA"/>
</dbReference>
<dbReference type="OrthoDB" id="670336at2"/>
<dbReference type="Gene3D" id="2.60.40.2020">
    <property type="match status" value="1"/>
</dbReference>
<dbReference type="PANTHER" id="PTHR36530">
    <property type="entry name" value="INHIBITOR OF CYSTEINE PEPTIDASE"/>
    <property type="match status" value="1"/>
</dbReference>
<keyword evidence="2" id="KW-0789">Thiol protease inhibitor</keyword>